<organism evidence="2 3">
    <name type="scientific">Euzebya pacifica</name>
    <dbReference type="NCBI Taxonomy" id="1608957"/>
    <lineage>
        <taxon>Bacteria</taxon>
        <taxon>Bacillati</taxon>
        <taxon>Actinomycetota</taxon>
        <taxon>Nitriliruptoria</taxon>
        <taxon>Euzebyales</taxon>
    </lineage>
</organism>
<protein>
    <submittedName>
        <fullName evidence="2">Metallo-beta-lactamase superfamily protein</fullName>
    </submittedName>
</protein>
<dbReference type="EMBL" id="CP031165">
    <property type="protein sequence ID" value="AXV06885.1"/>
    <property type="molecule type" value="Genomic_DNA"/>
</dbReference>
<dbReference type="Proteomes" id="UP000264006">
    <property type="component" value="Chromosome"/>
</dbReference>
<accession>A0A346XXD8</accession>
<keyword evidence="3" id="KW-1185">Reference proteome</keyword>
<dbReference type="AlphaFoldDB" id="A0A346XXD8"/>
<dbReference type="OrthoDB" id="2971563at2"/>
<dbReference type="CDD" id="cd07727">
    <property type="entry name" value="YmaE-like_MBL-fold"/>
    <property type="match status" value="1"/>
</dbReference>
<evidence type="ECO:0000313" key="3">
    <source>
        <dbReference type="Proteomes" id="UP000264006"/>
    </source>
</evidence>
<dbReference type="InterPro" id="IPR001279">
    <property type="entry name" value="Metallo-B-lactamas"/>
</dbReference>
<feature type="domain" description="Metallo-beta-lactamase" evidence="1">
    <location>
        <begin position="105"/>
        <end position="265"/>
    </location>
</feature>
<dbReference type="Pfam" id="PF13370">
    <property type="entry name" value="Fer4_13"/>
    <property type="match status" value="1"/>
</dbReference>
<evidence type="ECO:0000313" key="2">
    <source>
        <dbReference type="EMBL" id="AXV06885.1"/>
    </source>
</evidence>
<dbReference type="Pfam" id="PF14597">
    <property type="entry name" value="Lactamase_B_5"/>
    <property type="match status" value="1"/>
</dbReference>
<dbReference type="SUPFAM" id="SSF56281">
    <property type="entry name" value="Metallo-hydrolase/oxidoreductase"/>
    <property type="match status" value="1"/>
</dbReference>
<proteinExistence type="predicted"/>
<dbReference type="RefSeq" id="WP_114591468.1">
    <property type="nucleotide sequence ID" value="NZ_CP031165.1"/>
</dbReference>
<name>A0A346XXD8_9ACTN</name>
<reference evidence="2 3" key="1">
    <citation type="submission" date="2018-09" db="EMBL/GenBank/DDBJ databases">
        <title>Complete genome sequence of Euzebya sp. DY32-46 isolated from seawater of Pacific Ocean.</title>
        <authorList>
            <person name="Xu L."/>
            <person name="Wu Y.-H."/>
            <person name="Xu X.-W."/>
        </authorList>
    </citation>
    <scope>NUCLEOTIDE SEQUENCE [LARGE SCALE GENOMIC DNA]</scope>
    <source>
        <strain evidence="2 3">DY32-46</strain>
    </source>
</reference>
<dbReference type="PANTHER" id="PTHR42773:SF1">
    <property type="entry name" value="METALLO-BETA-LACTAMASE FAMILY PROTEIN"/>
    <property type="match status" value="1"/>
</dbReference>
<gene>
    <name evidence="2" type="ORF">DVS28_a2203</name>
</gene>
<sequence>MARLDQRHPAGAPGPWFVDSRCIDCDAARHVAPGLIARNPSDGVSVFTRQPATAEEVAMAWRAVLVCPTRSVGHVSERQPPPGVYPHDLGDGVHRLGHNASDSFGAHSYLVVRDDGNLMIDAPRWTRQLVEPIEALGGIAHVLLTHRDDVADADRYAERFDARVWIHADDRAAAPYATDVIDGTEPVEPTEGVVAVPVPGHTKGSVLYHVDGRLLFSGDSLAWDPRREQLTAFRRACWFSWDAQTASLDRFARSGLRFDRLFCGHGWSHDAPAERFHDHLVDLVARMPSWRLTRR</sequence>
<dbReference type="KEGG" id="euz:DVS28_a2203"/>
<dbReference type="InterPro" id="IPR036866">
    <property type="entry name" value="RibonucZ/Hydroxyglut_hydro"/>
</dbReference>
<dbReference type="Gene3D" id="3.60.15.10">
    <property type="entry name" value="Ribonuclease Z/Hydroxyacylglutathione hydrolase-like"/>
    <property type="match status" value="1"/>
</dbReference>
<dbReference type="SMART" id="SM00849">
    <property type="entry name" value="Lactamase_B"/>
    <property type="match status" value="1"/>
</dbReference>
<dbReference type="PANTHER" id="PTHR42773">
    <property type="entry name" value="METALLO-BETA-LACTAMASE-RELATED"/>
    <property type="match status" value="1"/>
</dbReference>
<evidence type="ECO:0000259" key="1">
    <source>
        <dbReference type="SMART" id="SM00849"/>
    </source>
</evidence>